<organism evidence="2 3">
    <name type="scientific">Mya arenaria</name>
    <name type="common">Soft-shell clam</name>
    <dbReference type="NCBI Taxonomy" id="6604"/>
    <lineage>
        <taxon>Eukaryota</taxon>
        <taxon>Metazoa</taxon>
        <taxon>Spiralia</taxon>
        <taxon>Lophotrochozoa</taxon>
        <taxon>Mollusca</taxon>
        <taxon>Bivalvia</taxon>
        <taxon>Autobranchia</taxon>
        <taxon>Heteroconchia</taxon>
        <taxon>Euheterodonta</taxon>
        <taxon>Imparidentia</taxon>
        <taxon>Neoheterodontei</taxon>
        <taxon>Myida</taxon>
        <taxon>Myoidea</taxon>
        <taxon>Myidae</taxon>
        <taxon>Mya</taxon>
    </lineage>
</organism>
<sequence>MCLKQIGLLTVCGVVSVMLSITRVNGTSTVRDIKSTVESLFNKVTSEQVKQDSPFIPPLFWEKKRGTWESDVRFYFHGHEELFLMREAFRVYDDNMFATAWITSCLLESFRYGNAPKPLEDAVTAGVLAIEEYHDKNVNYSNSLMTFWPQKYNATYKAWSSYPYNLHHFFDLAASTNFSAFEQLLDRIGLQDIAEIMERLLRTEHGYLHAFQIPPDFDDTFVNLGLGSLLAEMKDEFPAAHAQWQSQNTNVTSVFDALKKYAYRPMSSDYNVNAIDCRTYFYLRYFLQKVPKDEDVMLVPTWIQNADEVKIWSSRGVDMPFNTNNVDVTVAANAVFGITTSILNGVIDSTVLDDTDIKQIYWNTSNLIASMIQTNFSSRHDLALLYYPSAIEFYWFVARTYGEITRKEKHGPLPHPILNDVKERLSEVLHDHMTTDLLNKAKNDSQGHLYYDDFVGDGDIDANNNTLVRGQDRLFTTGMAINALLSTWTVFDEQTKKLIWEKGTPTEVKDTVSKAAAFLQAYEFGLTYQPWNAFFSGSVKGHTTGVRYPMNRRTLIPGDKPQGYMTAVQGVIYEQEYQELIKKGVSGEPVPIDFHGYNDYPDYWPFWSSEPYTYVTNMLALAKYSNTYEE</sequence>
<gene>
    <name evidence="2" type="ORF">MAR_005265</name>
</gene>
<feature type="signal peptide" evidence="1">
    <location>
        <begin position="1"/>
        <end position="26"/>
    </location>
</feature>
<proteinExistence type="predicted"/>
<feature type="chain" id="PRO_5046369076" evidence="1">
    <location>
        <begin position="27"/>
        <end position="630"/>
    </location>
</feature>
<name>A0ABY7F0N4_MYAAR</name>
<reference evidence="2" key="1">
    <citation type="submission" date="2022-11" db="EMBL/GenBank/DDBJ databases">
        <title>Centuries of genome instability and evolution in soft-shell clam transmissible cancer (bioRxiv).</title>
        <authorList>
            <person name="Hart S.F.M."/>
            <person name="Yonemitsu M.A."/>
            <person name="Giersch R.M."/>
            <person name="Beal B.F."/>
            <person name="Arriagada G."/>
            <person name="Davis B.W."/>
            <person name="Ostrander E.A."/>
            <person name="Goff S.P."/>
            <person name="Metzger M.J."/>
        </authorList>
    </citation>
    <scope>NUCLEOTIDE SEQUENCE</scope>
    <source>
        <strain evidence="2">MELC-2E11</strain>
        <tissue evidence="2">Siphon/mantle</tissue>
    </source>
</reference>
<accession>A0ABY7F0N4</accession>
<keyword evidence="1" id="KW-0732">Signal</keyword>
<dbReference type="Proteomes" id="UP001164746">
    <property type="component" value="Chromosome 9"/>
</dbReference>
<keyword evidence="3" id="KW-1185">Reference proteome</keyword>
<dbReference type="EMBL" id="CP111020">
    <property type="protein sequence ID" value="WAR15160.1"/>
    <property type="molecule type" value="Genomic_DNA"/>
</dbReference>
<evidence type="ECO:0000313" key="2">
    <source>
        <dbReference type="EMBL" id="WAR15160.1"/>
    </source>
</evidence>
<evidence type="ECO:0000313" key="3">
    <source>
        <dbReference type="Proteomes" id="UP001164746"/>
    </source>
</evidence>
<evidence type="ECO:0000256" key="1">
    <source>
        <dbReference type="SAM" id="SignalP"/>
    </source>
</evidence>
<protein>
    <submittedName>
        <fullName evidence="2">Uncharacterized protein</fullName>
    </submittedName>
</protein>